<name>A0ABQ1JQ38_9PROT</name>
<comment type="caution">
    <text evidence="3">The sequence shown here is derived from an EMBL/GenBank/DDBJ whole genome shotgun (WGS) entry which is preliminary data.</text>
</comment>
<dbReference type="Proteomes" id="UP000628854">
    <property type="component" value="Unassembled WGS sequence"/>
</dbReference>
<dbReference type="Pfam" id="PF03625">
    <property type="entry name" value="DUF302"/>
    <property type="match status" value="1"/>
</dbReference>
<feature type="signal peptide" evidence="1">
    <location>
        <begin position="1"/>
        <end position="19"/>
    </location>
</feature>
<accession>A0ABQ1JQ38</accession>
<evidence type="ECO:0000256" key="1">
    <source>
        <dbReference type="SAM" id="SignalP"/>
    </source>
</evidence>
<evidence type="ECO:0000313" key="3">
    <source>
        <dbReference type="EMBL" id="GGB71768.1"/>
    </source>
</evidence>
<dbReference type="CDD" id="cd14797">
    <property type="entry name" value="DUF302"/>
    <property type="match status" value="1"/>
</dbReference>
<organism evidence="3 4">
    <name type="scientific">Henriciella pelagia</name>
    <dbReference type="NCBI Taxonomy" id="1977912"/>
    <lineage>
        <taxon>Bacteria</taxon>
        <taxon>Pseudomonadati</taxon>
        <taxon>Pseudomonadota</taxon>
        <taxon>Alphaproteobacteria</taxon>
        <taxon>Hyphomonadales</taxon>
        <taxon>Hyphomonadaceae</taxon>
        <taxon>Henriciella</taxon>
    </lineage>
</organism>
<sequence>MKPALIASLLTLSIAAACSATPEFGSPSKFANAGQAAPQAIVARKSAHSFDETVSRVRGAIEARPLTLFAEIDHAEGARGAGLTLGPSTLFVFGNPSSGTPLMQANPALGIELPMKILVVETDGGVQVIRQDVSSVLRQYAVAPETTPAARIEETLTAILNEATR</sequence>
<protein>
    <recommendedName>
        <fullName evidence="2">DUF302 domain-containing protein</fullName>
    </recommendedName>
</protein>
<dbReference type="PROSITE" id="PS51257">
    <property type="entry name" value="PROKAR_LIPOPROTEIN"/>
    <property type="match status" value="1"/>
</dbReference>
<evidence type="ECO:0000313" key="4">
    <source>
        <dbReference type="Proteomes" id="UP000628854"/>
    </source>
</evidence>
<feature type="domain" description="DUF302" evidence="2">
    <location>
        <begin position="72"/>
        <end position="129"/>
    </location>
</feature>
<dbReference type="InterPro" id="IPR035923">
    <property type="entry name" value="TT1751-like_sf"/>
</dbReference>
<dbReference type="Gene3D" id="3.30.310.70">
    <property type="entry name" value="TT1751-like domain"/>
    <property type="match status" value="1"/>
</dbReference>
<dbReference type="PANTHER" id="PTHR38342">
    <property type="entry name" value="SLR5037 PROTEIN"/>
    <property type="match status" value="1"/>
</dbReference>
<gene>
    <name evidence="3" type="ORF">GCM10011503_20560</name>
</gene>
<dbReference type="RefSeq" id="WP_084392244.1">
    <property type="nucleotide sequence ID" value="NZ_BMKF01000002.1"/>
</dbReference>
<proteinExistence type="predicted"/>
<keyword evidence="4" id="KW-1185">Reference proteome</keyword>
<dbReference type="EMBL" id="BMKF01000002">
    <property type="protein sequence ID" value="GGB71768.1"/>
    <property type="molecule type" value="Genomic_DNA"/>
</dbReference>
<dbReference type="SUPFAM" id="SSF103247">
    <property type="entry name" value="TT1751-like"/>
    <property type="match status" value="1"/>
</dbReference>
<evidence type="ECO:0000259" key="2">
    <source>
        <dbReference type="Pfam" id="PF03625"/>
    </source>
</evidence>
<dbReference type="PANTHER" id="PTHR38342:SF2">
    <property type="entry name" value="INNER MEMBRANE OR EXPORTED"/>
    <property type="match status" value="1"/>
</dbReference>
<reference evidence="4" key="1">
    <citation type="journal article" date="2019" name="Int. J. Syst. Evol. Microbiol.">
        <title>The Global Catalogue of Microorganisms (GCM) 10K type strain sequencing project: providing services to taxonomists for standard genome sequencing and annotation.</title>
        <authorList>
            <consortium name="The Broad Institute Genomics Platform"/>
            <consortium name="The Broad Institute Genome Sequencing Center for Infectious Disease"/>
            <person name="Wu L."/>
            <person name="Ma J."/>
        </authorList>
    </citation>
    <scope>NUCLEOTIDE SEQUENCE [LARGE SCALE GENOMIC DNA]</scope>
    <source>
        <strain evidence="4">CGMCC 1.15928</strain>
    </source>
</reference>
<dbReference type="InterPro" id="IPR005180">
    <property type="entry name" value="DUF302"/>
</dbReference>
<feature type="chain" id="PRO_5047085282" description="DUF302 domain-containing protein" evidence="1">
    <location>
        <begin position="20"/>
        <end position="165"/>
    </location>
</feature>
<keyword evidence="1" id="KW-0732">Signal</keyword>